<evidence type="ECO:0000256" key="4">
    <source>
        <dbReference type="ARBA" id="ARBA00022793"/>
    </source>
</evidence>
<name>A0ABQ9UYB3_SAGOE</name>
<dbReference type="InterPro" id="IPR015421">
    <property type="entry name" value="PyrdxlP-dep_Trfase_major"/>
</dbReference>
<evidence type="ECO:0008006" key="10">
    <source>
        <dbReference type="Google" id="ProtNLM"/>
    </source>
</evidence>
<organism evidence="8 9">
    <name type="scientific">Saguinus oedipus</name>
    <name type="common">Cotton-top tamarin</name>
    <name type="synonym">Oedipomidas oedipus</name>
    <dbReference type="NCBI Taxonomy" id="9490"/>
    <lineage>
        <taxon>Eukaryota</taxon>
        <taxon>Metazoa</taxon>
        <taxon>Chordata</taxon>
        <taxon>Craniata</taxon>
        <taxon>Vertebrata</taxon>
        <taxon>Euteleostomi</taxon>
        <taxon>Mammalia</taxon>
        <taxon>Eutheria</taxon>
        <taxon>Euarchontoglires</taxon>
        <taxon>Primates</taxon>
        <taxon>Haplorrhini</taxon>
        <taxon>Platyrrhini</taxon>
        <taxon>Cebidae</taxon>
        <taxon>Callitrichinae</taxon>
        <taxon>Saguinus</taxon>
    </lineage>
</organism>
<keyword evidence="9" id="KW-1185">Reference proteome</keyword>
<evidence type="ECO:0000256" key="3">
    <source>
        <dbReference type="ARBA" id="ARBA00011738"/>
    </source>
</evidence>
<dbReference type="Proteomes" id="UP001266305">
    <property type="component" value="Unassembled WGS sequence"/>
</dbReference>
<comment type="subunit">
    <text evidence="3">Homodimer.</text>
</comment>
<dbReference type="InterPro" id="IPR002129">
    <property type="entry name" value="PyrdxlP-dep_de-COase"/>
</dbReference>
<gene>
    <name evidence="8" type="ORF">P7K49_019776</name>
</gene>
<comment type="cofactor">
    <cofactor evidence="1 7">
        <name>pyridoxal 5'-phosphate</name>
        <dbReference type="ChEBI" id="CHEBI:597326"/>
    </cofactor>
</comment>
<dbReference type="Pfam" id="PF00282">
    <property type="entry name" value="Pyridoxal_deC"/>
    <property type="match status" value="2"/>
</dbReference>
<keyword evidence="4" id="KW-0210">Decarboxylase</keyword>
<dbReference type="PANTHER" id="PTHR45677:SF8">
    <property type="entry name" value="CYSTEINE SULFINIC ACID DECARBOXYLASE"/>
    <property type="match status" value="1"/>
</dbReference>
<accession>A0ABQ9UYB3</accession>
<comment type="similarity">
    <text evidence="2 7">Belongs to the group II decarboxylase family.</text>
</comment>
<reference evidence="8 9" key="1">
    <citation type="submission" date="2023-05" db="EMBL/GenBank/DDBJ databases">
        <title>B98-5 Cell Line De Novo Hybrid Assembly: An Optical Mapping Approach.</title>
        <authorList>
            <person name="Kananen K."/>
            <person name="Auerbach J.A."/>
            <person name="Kautto E."/>
            <person name="Blachly J.S."/>
        </authorList>
    </citation>
    <scope>NUCLEOTIDE SEQUENCE [LARGE SCALE GENOMIC DNA]</scope>
    <source>
        <strain evidence="8">B95-8</strain>
        <tissue evidence="8">Cell line</tissue>
    </source>
</reference>
<evidence type="ECO:0000256" key="2">
    <source>
        <dbReference type="ARBA" id="ARBA00009533"/>
    </source>
</evidence>
<dbReference type="SUPFAM" id="SSF53383">
    <property type="entry name" value="PLP-dependent transferases"/>
    <property type="match status" value="1"/>
</dbReference>
<keyword evidence="5 7" id="KW-0663">Pyridoxal phosphate</keyword>
<comment type="caution">
    <text evidence="8">The sequence shown here is derived from an EMBL/GenBank/DDBJ whole genome shotgun (WGS) entry which is preliminary data.</text>
</comment>
<evidence type="ECO:0000256" key="1">
    <source>
        <dbReference type="ARBA" id="ARBA00001933"/>
    </source>
</evidence>
<dbReference type="Gene3D" id="3.90.1150.170">
    <property type="match status" value="1"/>
</dbReference>
<evidence type="ECO:0000256" key="7">
    <source>
        <dbReference type="RuleBase" id="RU000382"/>
    </source>
</evidence>
<evidence type="ECO:0000256" key="5">
    <source>
        <dbReference type="ARBA" id="ARBA00022898"/>
    </source>
</evidence>
<dbReference type="PANTHER" id="PTHR45677">
    <property type="entry name" value="GLUTAMATE DECARBOXYLASE-RELATED"/>
    <property type="match status" value="1"/>
</dbReference>
<sequence>MTALPQILMAASEALSSHAGDPVAVEALLQAVFGIVVDEAIQKGTSASEKVCEWKEPEELKKLLDLELRSQGESQEQILDRCRAVIRYSVKTGHPRFFNQLFSGLDPHALAGRIITESLNTSQYTYEIAPVFVLMEEEVLRKLRVLVGWSSGDGIFCPGGSISNMYAVNLARYQRYPDCKQRGLRTLPPLALFTSKECHYSIQKGAAFLGLGTDSVRVVKADDRGRMVPEDLERQISMAEAERPWDISGIEDMEQEQLPSFAWTVSTPPVAFLVHGYLLGAGAAIHLSLPDVKGTFGSGAVPFLVSATSGTTVLGAFDPLEAIADVCQRHGLWLHVDGSGKGGGALGGELEEEPLTCLCSTPSRADSVAWNPHKLLAAGLQCSALLLQDTSTWKKASVERVGSDILLTLTQNLLKRCHGSQASYLFQQDKFYDVELDTGDKVVQCGRRVDCLKLWLMWKAQGSQGLERRIDQAFALAR</sequence>
<protein>
    <recommendedName>
        <fullName evidence="10">Cysteine sulfinic acid decarboxylase</fullName>
    </recommendedName>
</protein>
<proteinExistence type="inferred from homology"/>
<dbReference type="Gene3D" id="3.40.640.10">
    <property type="entry name" value="Type I PLP-dependent aspartate aminotransferase-like (Major domain)"/>
    <property type="match status" value="1"/>
</dbReference>
<keyword evidence="6 7" id="KW-0456">Lyase</keyword>
<dbReference type="EMBL" id="JASSZA010000009">
    <property type="protein sequence ID" value="KAK2102109.1"/>
    <property type="molecule type" value="Genomic_DNA"/>
</dbReference>
<dbReference type="InterPro" id="IPR015424">
    <property type="entry name" value="PyrdxlP-dep_Trfase"/>
</dbReference>
<evidence type="ECO:0000313" key="8">
    <source>
        <dbReference type="EMBL" id="KAK2102109.1"/>
    </source>
</evidence>
<evidence type="ECO:0000313" key="9">
    <source>
        <dbReference type="Proteomes" id="UP001266305"/>
    </source>
</evidence>
<evidence type="ECO:0000256" key="6">
    <source>
        <dbReference type="ARBA" id="ARBA00023239"/>
    </source>
</evidence>